<organism evidence="8 9">
    <name type="scientific">Desulfosporosinus youngiae DSM 17734</name>
    <dbReference type="NCBI Taxonomy" id="768710"/>
    <lineage>
        <taxon>Bacteria</taxon>
        <taxon>Bacillati</taxon>
        <taxon>Bacillota</taxon>
        <taxon>Clostridia</taxon>
        <taxon>Eubacteriales</taxon>
        <taxon>Desulfitobacteriaceae</taxon>
        <taxon>Desulfosporosinus</taxon>
    </lineage>
</organism>
<accession>H5XW87</accession>
<evidence type="ECO:0000256" key="3">
    <source>
        <dbReference type="ARBA" id="ARBA00022692"/>
    </source>
</evidence>
<dbReference type="EMBL" id="CM001441">
    <property type="protein sequence ID" value="EHQ90680.1"/>
    <property type="molecule type" value="Genomic_DNA"/>
</dbReference>
<evidence type="ECO:0000256" key="5">
    <source>
        <dbReference type="ARBA" id="ARBA00023136"/>
    </source>
</evidence>
<evidence type="ECO:0000313" key="8">
    <source>
        <dbReference type="EMBL" id="EHQ90680.1"/>
    </source>
</evidence>
<dbReference type="Proteomes" id="UP000005104">
    <property type="component" value="Chromosome"/>
</dbReference>
<evidence type="ECO:0000313" key="9">
    <source>
        <dbReference type="Proteomes" id="UP000005104"/>
    </source>
</evidence>
<dbReference type="InterPro" id="IPR052536">
    <property type="entry name" value="ABC-4_Integral_Memb_Prot"/>
</dbReference>
<dbReference type="Pfam" id="PF02687">
    <property type="entry name" value="FtsX"/>
    <property type="match status" value="1"/>
</dbReference>
<evidence type="ECO:0000259" key="7">
    <source>
        <dbReference type="Pfam" id="PF02687"/>
    </source>
</evidence>
<evidence type="ECO:0000256" key="1">
    <source>
        <dbReference type="ARBA" id="ARBA00004651"/>
    </source>
</evidence>
<comment type="subcellular location">
    <subcellularLocation>
        <location evidence="1">Cell membrane</location>
        <topology evidence="1">Multi-pass membrane protein</topology>
    </subcellularLocation>
</comment>
<reference evidence="8 9" key="1">
    <citation type="submission" date="2011-11" db="EMBL/GenBank/DDBJ databases">
        <title>The Noncontiguous Finished genome of Desulfosporosinus youngiae DSM 17734.</title>
        <authorList>
            <consortium name="US DOE Joint Genome Institute (JGI-PGF)"/>
            <person name="Lucas S."/>
            <person name="Han J."/>
            <person name="Lapidus A."/>
            <person name="Cheng J.-F."/>
            <person name="Goodwin L."/>
            <person name="Pitluck S."/>
            <person name="Peters L."/>
            <person name="Ovchinnikova G."/>
            <person name="Lu M."/>
            <person name="Land M.L."/>
            <person name="Hauser L."/>
            <person name="Pester M."/>
            <person name="Spring S."/>
            <person name="Ollivier B."/>
            <person name="Rattei T."/>
            <person name="Klenk H.-P."/>
            <person name="Wagner M."/>
            <person name="Loy A."/>
            <person name="Woyke T.J."/>
        </authorList>
    </citation>
    <scope>NUCLEOTIDE SEQUENCE [LARGE SCALE GENOMIC DNA]</scope>
    <source>
        <strain evidence="8 9">DSM 17734</strain>
    </source>
</reference>
<dbReference type="AlphaFoldDB" id="H5XW87"/>
<feature type="transmembrane region" description="Helical" evidence="6">
    <location>
        <begin position="210"/>
        <end position="239"/>
    </location>
</feature>
<evidence type="ECO:0000256" key="4">
    <source>
        <dbReference type="ARBA" id="ARBA00022989"/>
    </source>
</evidence>
<evidence type="ECO:0000256" key="6">
    <source>
        <dbReference type="SAM" id="Phobius"/>
    </source>
</evidence>
<evidence type="ECO:0000256" key="2">
    <source>
        <dbReference type="ARBA" id="ARBA00022475"/>
    </source>
</evidence>
<dbReference type="HOGENOM" id="CLU_823175_0_0_9"/>
<dbReference type="InterPro" id="IPR003838">
    <property type="entry name" value="ABC3_permease_C"/>
</dbReference>
<feature type="transmembrane region" description="Helical" evidence="6">
    <location>
        <begin position="304"/>
        <end position="325"/>
    </location>
</feature>
<dbReference type="PANTHER" id="PTHR46795">
    <property type="entry name" value="ABC TRANSPORTER PERMEASE-RELATED-RELATED"/>
    <property type="match status" value="1"/>
</dbReference>
<keyword evidence="2" id="KW-1003">Cell membrane</keyword>
<feature type="transmembrane region" description="Helical" evidence="6">
    <location>
        <begin position="273"/>
        <end position="292"/>
    </location>
</feature>
<feature type="domain" description="ABC3 transporter permease C-terminal" evidence="7">
    <location>
        <begin position="224"/>
        <end position="319"/>
    </location>
</feature>
<dbReference type="eggNOG" id="COG0577">
    <property type="taxonomic scope" value="Bacteria"/>
</dbReference>
<proteinExistence type="predicted"/>
<keyword evidence="9" id="KW-1185">Reference proteome</keyword>
<keyword evidence="5 6" id="KW-0472">Membrane</keyword>
<dbReference type="STRING" id="768710.DesyoDRAFT_3687"/>
<name>H5XW87_9FIRM</name>
<sequence length="337" mass="38443">MEFASCQNYRNSADGFSNYYLEHYRDSMVISESEFNRHMGLQLDVMPDELVQVYNSSARAQEPLNYDTVITVQPWRQGVTQAQSFGTGPTDRDTFVASLEETKHLVYAREKTSKMYAPFLDSYGNIEYAGVLANVIDDRVYQSLRADTETAYLFNLKSGDGRQVFKSILKGLRNLNGADENLWASSSLVFGIKDDITHLRPIYKQERFDVAFGIGGFTFFAFSFIGFLFLLSSGIVLYYKIVTDIDEEKEQIAMLKRIGLNNQECRSYLTKHLAILFFTPLVLGISLGTVYMHAELKFSPYVGYMMSFIWIITGVVAVLDVLLYLSLRKQFFKGVEV</sequence>
<dbReference type="GO" id="GO:0005886">
    <property type="term" value="C:plasma membrane"/>
    <property type="evidence" value="ECO:0007669"/>
    <property type="project" value="UniProtKB-SubCell"/>
</dbReference>
<gene>
    <name evidence="8" type="ORF">DesyoDRAFT_3687</name>
</gene>
<keyword evidence="3 6" id="KW-0812">Transmembrane</keyword>
<protein>
    <submittedName>
        <fullName evidence="8">Putative permease</fullName>
    </submittedName>
</protein>
<keyword evidence="4 6" id="KW-1133">Transmembrane helix</keyword>